<reference evidence="4 5" key="1">
    <citation type="submission" date="2019-03" db="EMBL/GenBank/DDBJ databases">
        <title>Genomic Encyclopedia of Type Strains, Phase IV (KMG-IV): sequencing the most valuable type-strain genomes for metagenomic binning, comparative biology and taxonomic classification.</title>
        <authorList>
            <person name="Goeker M."/>
        </authorList>
    </citation>
    <scope>NUCLEOTIDE SEQUENCE [LARGE SCALE GENOMIC DNA]</scope>
    <source>
        <strain evidence="4 5">DSM 21944</strain>
    </source>
</reference>
<dbReference type="GO" id="GO:0005829">
    <property type="term" value="C:cytosol"/>
    <property type="evidence" value="ECO:0007669"/>
    <property type="project" value="TreeGrafter"/>
</dbReference>
<dbReference type="Gene3D" id="3.40.50.450">
    <property type="match status" value="1"/>
</dbReference>
<keyword evidence="3" id="KW-0378">Hydrolase</keyword>
<organism evidence="4 5">
    <name type="scientific">Pseudofulvimonas gallinarii</name>
    <dbReference type="NCBI Taxonomy" id="634155"/>
    <lineage>
        <taxon>Bacteria</taxon>
        <taxon>Pseudomonadati</taxon>
        <taxon>Pseudomonadota</taxon>
        <taxon>Gammaproteobacteria</taxon>
        <taxon>Lysobacterales</taxon>
        <taxon>Rhodanobacteraceae</taxon>
        <taxon>Pseudofulvimonas</taxon>
    </lineage>
</organism>
<dbReference type="PANTHER" id="PTHR31223">
    <property type="entry name" value="LOG FAMILY PROTEIN YJL055W"/>
    <property type="match status" value="1"/>
</dbReference>
<evidence type="ECO:0000256" key="3">
    <source>
        <dbReference type="RuleBase" id="RU363015"/>
    </source>
</evidence>
<dbReference type="SUPFAM" id="SSF102405">
    <property type="entry name" value="MCP/YpsA-like"/>
    <property type="match status" value="1"/>
</dbReference>
<gene>
    <name evidence="4" type="ORF">EDC25_10892</name>
</gene>
<dbReference type="NCBIfam" id="TIGR00730">
    <property type="entry name" value="Rossman fold protein, TIGR00730 family"/>
    <property type="match status" value="1"/>
</dbReference>
<keyword evidence="5" id="KW-1185">Reference proteome</keyword>
<dbReference type="GO" id="GO:0009691">
    <property type="term" value="P:cytokinin biosynthetic process"/>
    <property type="evidence" value="ECO:0007669"/>
    <property type="project" value="UniProtKB-UniRule"/>
</dbReference>
<dbReference type="OrthoDB" id="9801098at2"/>
<dbReference type="EC" id="3.2.2.n1" evidence="3"/>
<dbReference type="EMBL" id="SMAF01000008">
    <property type="protein sequence ID" value="TCS98512.1"/>
    <property type="molecule type" value="Genomic_DNA"/>
</dbReference>
<dbReference type="FunFam" id="3.40.50.450:FF:000012">
    <property type="entry name" value="LOG family protein YvdD"/>
    <property type="match status" value="1"/>
</dbReference>
<dbReference type="Proteomes" id="UP000294599">
    <property type="component" value="Unassembled WGS sequence"/>
</dbReference>
<dbReference type="AlphaFoldDB" id="A0A4S3KWL5"/>
<protein>
    <recommendedName>
        <fullName evidence="3">Cytokinin riboside 5'-monophosphate phosphoribohydrolase</fullName>
        <ecNumber evidence="3">3.2.2.n1</ecNumber>
    </recommendedName>
</protein>
<evidence type="ECO:0000313" key="4">
    <source>
        <dbReference type="EMBL" id="TCS98512.1"/>
    </source>
</evidence>
<keyword evidence="3" id="KW-0203">Cytokinin biosynthesis</keyword>
<dbReference type="GO" id="GO:0008714">
    <property type="term" value="F:AMP nucleosidase activity"/>
    <property type="evidence" value="ECO:0007669"/>
    <property type="project" value="UniProtKB-EC"/>
</dbReference>
<dbReference type="Pfam" id="PF03641">
    <property type="entry name" value="Lysine_decarbox"/>
    <property type="match status" value="1"/>
</dbReference>
<dbReference type="InterPro" id="IPR005269">
    <property type="entry name" value="LOG"/>
</dbReference>
<dbReference type="PANTHER" id="PTHR31223:SF70">
    <property type="entry name" value="LOG FAMILY PROTEIN YJL055W"/>
    <property type="match status" value="1"/>
</dbReference>
<evidence type="ECO:0000256" key="2">
    <source>
        <dbReference type="ARBA" id="ARBA00006763"/>
    </source>
</evidence>
<evidence type="ECO:0000313" key="5">
    <source>
        <dbReference type="Proteomes" id="UP000294599"/>
    </source>
</evidence>
<comment type="similarity">
    <text evidence="2 3">Belongs to the LOG family.</text>
</comment>
<dbReference type="RefSeq" id="WP_123522597.1">
    <property type="nucleotide sequence ID" value="NZ_JBHLWF010000087.1"/>
</dbReference>
<comment type="caution">
    <text evidence="4">The sequence shown here is derived from an EMBL/GenBank/DDBJ whole genome shotgun (WGS) entry which is preliminary data.</text>
</comment>
<name>A0A4S3KWL5_9GAMM</name>
<proteinExistence type="inferred from homology"/>
<sequence length="194" mass="20766">MQRVCVYCGSSPGNSPVHAGAARALGRRLAERGLGLVYGGGHVGVMGIIADSVLAAGGEVTGVIPQRLVDAEVAHLGLTRLEVVDSMHTRKARMAELSDAFIALPGGFGTLDELFEILTWAQLGLHGKPCGLLNVDGYYTSLVQWIDHAVGEGFVRPRHRDLVMLDDDIDRLLDRLSAHEPVAISKWVDVALHG</sequence>
<dbReference type="InterPro" id="IPR031100">
    <property type="entry name" value="LOG_fam"/>
</dbReference>
<accession>A0A4S3KWL5</accession>
<comment type="catalytic activity">
    <reaction evidence="1">
        <text>AMP + H2O = D-ribose 5-phosphate + adenine</text>
        <dbReference type="Rhea" id="RHEA:20129"/>
        <dbReference type="ChEBI" id="CHEBI:15377"/>
        <dbReference type="ChEBI" id="CHEBI:16708"/>
        <dbReference type="ChEBI" id="CHEBI:78346"/>
        <dbReference type="ChEBI" id="CHEBI:456215"/>
        <dbReference type="EC" id="3.2.2.4"/>
    </reaction>
</comment>
<evidence type="ECO:0000256" key="1">
    <source>
        <dbReference type="ARBA" id="ARBA00000274"/>
    </source>
</evidence>